<keyword evidence="1" id="KW-0805">Transcription regulation</keyword>
<dbReference type="GO" id="GO:1901135">
    <property type="term" value="P:carbohydrate derivative metabolic process"/>
    <property type="evidence" value="ECO:0007669"/>
    <property type="project" value="InterPro"/>
</dbReference>
<accession>A0A9X3E2U6</accession>
<keyword evidence="2" id="KW-0238">DNA-binding</keyword>
<dbReference type="InterPro" id="IPR046348">
    <property type="entry name" value="SIS_dom_sf"/>
</dbReference>
<dbReference type="Gene3D" id="1.10.10.10">
    <property type="entry name" value="Winged helix-like DNA-binding domain superfamily/Winged helix DNA-binding domain"/>
    <property type="match status" value="1"/>
</dbReference>
<keyword evidence="7" id="KW-1185">Reference proteome</keyword>
<feature type="domain" description="HTH rpiR-type" evidence="4">
    <location>
        <begin position="16"/>
        <end position="92"/>
    </location>
</feature>
<dbReference type="Gene3D" id="3.40.50.10490">
    <property type="entry name" value="Glucose-6-phosphate isomerase like protein, domain 1"/>
    <property type="match status" value="1"/>
</dbReference>
<protein>
    <submittedName>
        <fullName evidence="6">MurR/RpiR family transcriptional regulator</fullName>
    </submittedName>
</protein>
<dbReference type="PROSITE" id="PS51464">
    <property type="entry name" value="SIS"/>
    <property type="match status" value="1"/>
</dbReference>
<proteinExistence type="predicted"/>
<dbReference type="InterPro" id="IPR035472">
    <property type="entry name" value="RpiR-like_SIS"/>
</dbReference>
<dbReference type="PROSITE" id="PS51071">
    <property type="entry name" value="HTH_RPIR"/>
    <property type="match status" value="1"/>
</dbReference>
<dbReference type="SUPFAM" id="SSF53697">
    <property type="entry name" value="SIS domain"/>
    <property type="match status" value="1"/>
</dbReference>
<dbReference type="SUPFAM" id="SSF46689">
    <property type="entry name" value="Homeodomain-like"/>
    <property type="match status" value="1"/>
</dbReference>
<evidence type="ECO:0000256" key="3">
    <source>
        <dbReference type="ARBA" id="ARBA00023163"/>
    </source>
</evidence>
<dbReference type="Pfam" id="PF01380">
    <property type="entry name" value="SIS"/>
    <property type="match status" value="1"/>
</dbReference>
<dbReference type="InterPro" id="IPR036388">
    <property type="entry name" value="WH-like_DNA-bd_sf"/>
</dbReference>
<dbReference type="InterPro" id="IPR009057">
    <property type="entry name" value="Homeodomain-like_sf"/>
</dbReference>
<evidence type="ECO:0000313" key="6">
    <source>
        <dbReference type="EMBL" id="MCX5570327.1"/>
    </source>
</evidence>
<sequence length="269" mass="28437">MPLEAPPDHRPETFGDPSLPRLRQAIDEMPEALSRIGKYILDNPERVVRSSLAELAVLAQSGEASVVRFCKHLGYAGYRDLKIALTAELASQRTVRLMRVSHVGGLTPLAARLAEAISSTAQNLDPDLLLRLAVQLKKSRRIDVFGAGISGIVAEMVAYRLMRVGLIAQAFQDATLAHEVITKFDASCVAIGISEIGVTPDTVRFLAGARAAGAFTLAITGRAQSPLTQNADAVLLAVATDPPPMGGEMTAVPAKILVVEALAAAIAAE</sequence>
<dbReference type="InterPro" id="IPR047640">
    <property type="entry name" value="RpiR-like"/>
</dbReference>
<dbReference type="InterPro" id="IPR001347">
    <property type="entry name" value="SIS_dom"/>
</dbReference>
<keyword evidence="3" id="KW-0804">Transcription</keyword>
<dbReference type="InterPro" id="IPR000281">
    <property type="entry name" value="HTH_RpiR"/>
</dbReference>
<evidence type="ECO:0000256" key="2">
    <source>
        <dbReference type="ARBA" id="ARBA00023125"/>
    </source>
</evidence>
<name>A0A9X3E2U6_9HYPH</name>
<dbReference type="PANTHER" id="PTHR30514:SF1">
    <property type="entry name" value="HTH-TYPE TRANSCRIPTIONAL REGULATOR HEXR-RELATED"/>
    <property type="match status" value="1"/>
</dbReference>
<organism evidence="6 7">
    <name type="scientific">Kaistia nematophila</name>
    <dbReference type="NCBI Taxonomy" id="2994654"/>
    <lineage>
        <taxon>Bacteria</taxon>
        <taxon>Pseudomonadati</taxon>
        <taxon>Pseudomonadota</taxon>
        <taxon>Alphaproteobacteria</taxon>
        <taxon>Hyphomicrobiales</taxon>
        <taxon>Kaistiaceae</taxon>
        <taxon>Kaistia</taxon>
    </lineage>
</organism>
<evidence type="ECO:0000256" key="1">
    <source>
        <dbReference type="ARBA" id="ARBA00023015"/>
    </source>
</evidence>
<gene>
    <name evidence="6" type="ORF">OSH07_14060</name>
</gene>
<dbReference type="AlphaFoldDB" id="A0A9X3E2U6"/>
<dbReference type="Pfam" id="PF01418">
    <property type="entry name" value="HTH_6"/>
    <property type="match status" value="1"/>
</dbReference>
<evidence type="ECO:0000313" key="7">
    <source>
        <dbReference type="Proteomes" id="UP001144805"/>
    </source>
</evidence>
<feature type="domain" description="SIS" evidence="5">
    <location>
        <begin position="132"/>
        <end position="269"/>
    </location>
</feature>
<dbReference type="GO" id="GO:0003677">
    <property type="term" value="F:DNA binding"/>
    <property type="evidence" value="ECO:0007669"/>
    <property type="project" value="UniProtKB-KW"/>
</dbReference>
<dbReference type="PANTHER" id="PTHR30514">
    <property type="entry name" value="GLUCOKINASE"/>
    <property type="match status" value="1"/>
</dbReference>
<dbReference type="RefSeq" id="WP_266339290.1">
    <property type="nucleotide sequence ID" value="NZ_JAPKNK010000005.1"/>
</dbReference>
<dbReference type="GO" id="GO:0097367">
    <property type="term" value="F:carbohydrate derivative binding"/>
    <property type="evidence" value="ECO:0007669"/>
    <property type="project" value="InterPro"/>
</dbReference>
<evidence type="ECO:0000259" key="4">
    <source>
        <dbReference type="PROSITE" id="PS51071"/>
    </source>
</evidence>
<comment type="caution">
    <text evidence="6">The sequence shown here is derived from an EMBL/GenBank/DDBJ whole genome shotgun (WGS) entry which is preliminary data.</text>
</comment>
<dbReference type="CDD" id="cd05013">
    <property type="entry name" value="SIS_RpiR"/>
    <property type="match status" value="1"/>
</dbReference>
<reference evidence="6" key="1">
    <citation type="submission" date="2022-11" db="EMBL/GenBank/DDBJ databases">
        <title>Biodiversity and phylogenetic relationships of bacteria.</title>
        <authorList>
            <person name="Machado R.A.R."/>
            <person name="Bhat A."/>
            <person name="Loulou A."/>
            <person name="Kallel S."/>
        </authorList>
    </citation>
    <scope>NUCLEOTIDE SEQUENCE</scope>
    <source>
        <strain evidence="6">K-TC2</strain>
    </source>
</reference>
<evidence type="ECO:0000259" key="5">
    <source>
        <dbReference type="PROSITE" id="PS51464"/>
    </source>
</evidence>
<dbReference type="Proteomes" id="UP001144805">
    <property type="component" value="Unassembled WGS sequence"/>
</dbReference>
<dbReference type="GO" id="GO:0003700">
    <property type="term" value="F:DNA-binding transcription factor activity"/>
    <property type="evidence" value="ECO:0007669"/>
    <property type="project" value="InterPro"/>
</dbReference>
<dbReference type="EMBL" id="JAPKNK010000005">
    <property type="protein sequence ID" value="MCX5570327.1"/>
    <property type="molecule type" value="Genomic_DNA"/>
</dbReference>